<name>A2BVY9_PROM5</name>
<comment type="similarity">
    <text evidence="2 12">Belongs to the RNA methyltransferase RsmE family.</text>
</comment>
<dbReference type="STRING" id="167542.P9515_07411"/>
<dbReference type="InterPro" id="IPR015947">
    <property type="entry name" value="PUA-like_sf"/>
</dbReference>
<comment type="function">
    <text evidence="10 12">Specifically methylates the N3 position of the uracil ring of uridine 1498 (m3U1498) in 16S rRNA. Acts on the fully assembled 30S ribosomal subunit.</text>
</comment>
<evidence type="ECO:0000256" key="2">
    <source>
        <dbReference type="ARBA" id="ARBA00005528"/>
    </source>
</evidence>
<sequence>MDDLIRLLIQNERIIGNKNKNLKLTKEEAHYLNKVMRIKIGREIFITNGQGSLWKAKKLEQNFLEINNIDNPYFVQEKEKVSLGIAVVVPKNGFEDILKMCTEIGIDLIQPLFSERQVKNNSNFLKRNIRWNSIINEAVEQSERLWRPLILGGVNLIDWIDSRDSKDIISISITRDDSSENLNHWLKRKQNLLKKNGGVLWNVVGPEGGWSRNEIEFFLKNKISFVKLSETILRTSTATVNATSILNQWRNDLKLNNYL</sequence>
<keyword evidence="7 12" id="KW-0489">Methyltransferase</keyword>
<dbReference type="GO" id="GO:0005737">
    <property type="term" value="C:cytoplasm"/>
    <property type="evidence" value="ECO:0007669"/>
    <property type="project" value="UniProtKB-SubCell"/>
</dbReference>
<comment type="catalytic activity">
    <reaction evidence="11 12">
        <text>uridine(1498) in 16S rRNA + S-adenosyl-L-methionine = N(3)-methyluridine(1498) in 16S rRNA + S-adenosyl-L-homocysteine + H(+)</text>
        <dbReference type="Rhea" id="RHEA:42920"/>
        <dbReference type="Rhea" id="RHEA-COMP:10283"/>
        <dbReference type="Rhea" id="RHEA-COMP:10284"/>
        <dbReference type="ChEBI" id="CHEBI:15378"/>
        <dbReference type="ChEBI" id="CHEBI:57856"/>
        <dbReference type="ChEBI" id="CHEBI:59789"/>
        <dbReference type="ChEBI" id="CHEBI:65315"/>
        <dbReference type="ChEBI" id="CHEBI:74502"/>
        <dbReference type="EC" id="2.1.1.193"/>
    </reaction>
</comment>
<organism evidence="15 16">
    <name type="scientific">Prochlorococcus marinus (strain MIT 9515)</name>
    <dbReference type="NCBI Taxonomy" id="167542"/>
    <lineage>
        <taxon>Bacteria</taxon>
        <taxon>Bacillati</taxon>
        <taxon>Cyanobacteriota</taxon>
        <taxon>Cyanophyceae</taxon>
        <taxon>Synechococcales</taxon>
        <taxon>Prochlorococcaceae</taxon>
        <taxon>Prochlorococcus</taxon>
    </lineage>
</organism>
<dbReference type="HOGENOM" id="CLU_067442_4_1_3"/>
<dbReference type="CDD" id="cd18084">
    <property type="entry name" value="RsmE-like"/>
    <property type="match status" value="1"/>
</dbReference>
<comment type="subcellular location">
    <subcellularLocation>
        <location evidence="1 12">Cytoplasm</location>
    </subcellularLocation>
</comment>
<evidence type="ECO:0000313" key="15">
    <source>
        <dbReference type="EMBL" id="ABM71950.1"/>
    </source>
</evidence>
<dbReference type="KEGG" id="pmc:P9515_07411"/>
<evidence type="ECO:0000313" key="16">
    <source>
        <dbReference type="Proteomes" id="UP000001589"/>
    </source>
</evidence>
<dbReference type="InterPro" id="IPR029028">
    <property type="entry name" value="Alpha/beta_knot_MTases"/>
</dbReference>
<evidence type="ECO:0000259" key="14">
    <source>
        <dbReference type="Pfam" id="PF20260"/>
    </source>
</evidence>
<evidence type="ECO:0000256" key="5">
    <source>
        <dbReference type="ARBA" id="ARBA00022490"/>
    </source>
</evidence>
<evidence type="ECO:0000256" key="3">
    <source>
        <dbReference type="ARBA" id="ARBA00012328"/>
    </source>
</evidence>
<evidence type="ECO:0000256" key="9">
    <source>
        <dbReference type="ARBA" id="ARBA00022691"/>
    </source>
</evidence>
<dbReference type="GeneID" id="60200330"/>
<dbReference type="GO" id="GO:0070042">
    <property type="term" value="F:rRNA (uridine-N3-)-methyltransferase activity"/>
    <property type="evidence" value="ECO:0007669"/>
    <property type="project" value="TreeGrafter"/>
</dbReference>
<dbReference type="GO" id="GO:0070475">
    <property type="term" value="P:rRNA base methylation"/>
    <property type="evidence" value="ECO:0007669"/>
    <property type="project" value="TreeGrafter"/>
</dbReference>
<dbReference type="RefSeq" id="WP_011820055.1">
    <property type="nucleotide sequence ID" value="NC_008817.1"/>
</dbReference>
<evidence type="ECO:0000256" key="1">
    <source>
        <dbReference type="ARBA" id="ARBA00004496"/>
    </source>
</evidence>
<dbReference type="EMBL" id="CP000552">
    <property type="protein sequence ID" value="ABM71950.1"/>
    <property type="molecule type" value="Genomic_DNA"/>
</dbReference>
<dbReference type="eggNOG" id="COG1385">
    <property type="taxonomic scope" value="Bacteria"/>
</dbReference>
<accession>A2BVY9</accession>
<evidence type="ECO:0000259" key="13">
    <source>
        <dbReference type="Pfam" id="PF04452"/>
    </source>
</evidence>
<dbReference type="InterPro" id="IPR046886">
    <property type="entry name" value="RsmE_MTase_dom"/>
</dbReference>
<dbReference type="PANTHER" id="PTHR30027">
    <property type="entry name" value="RIBOSOMAL RNA SMALL SUBUNIT METHYLTRANSFERASE E"/>
    <property type="match status" value="1"/>
</dbReference>
<evidence type="ECO:0000256" key="6">
    <source>
        <dbReference type="ARBA" id="ARBA00022552"/>
    </source>
</evidence>
<evidence type="ECO:0000256" key="11">
    <source>
        <dbReference type="ARBA" id="ARBA00047944"/>
    </source>
</evidence>
<dbReference type="Pfam" id="PF20260">
    <property type="entry name" value="PUA_4"/>
    <property type="match status" value="1"/>
</dbReference>
<dbReference type="InterPro" id="IPR029026">
    <property type="entry name" value="tRNA_m1G_MTases_N"/>
</dbReference>
<evidence type="ECO:0000256" key="8">
    <source>
        <dbReference type="ARBA" id="ARBA00022679"/>
    </source>
</evidence>
<evidence type="ECO:0000256" key="12">
    <source>
        <dbReference type="PIRNR" id="PIRNR015601"/>
    </source>
</evidence>
<dbReference type="SUPFAM" id="SSF88697">
    <property type="entry name" value="PUA domain-like"/>
    <property type="match status" value="1"/>
</dbReference>
<keyword evidence="9 12" id="KW-0949">S-adenosyl-L-methionine</keyword>
<evidence type="ECO:0000256" key="4">
    <source>
        <dbReference type="ARBA" id="ARBA00013673"/>
    </source>
</evidence>
<reference evidence="15 16" key="1">
    <citation type="journal article" date="2007" name="PLoS Genet.">
        <title>Patterns and implications of gene gain and loss in the evolution of Prochlorococcus.</title>
        <authorList>
            <person name="Kettler G.C."/>
            <person name="Martiny A.C."/>
            <person name="Huang K."/>
            <person name="Zucker J."/>
            <person name="Coleman M.L."/>
            <person name="Rodrigue S."/>
            <person name="Chen F."/>
            <person name="Lapidus A."/>
            <person name="Ferriera S."/>
            <person name="Johnson J."/>
            <person name="Steglich C."/>
            <person name="Church G.M."/>
            <person name="Richardson P."/>
            <person name="Chisholm S.W."/>
        </authorList>
    </citation>
    <scope>NUCLEOTIDE SEQUENCE [LARGE SCALE GENOMIC DNA]</scope>
    <source>
        <strain evidence="15 16">MIT 9515</strain>
    </source>
</reference>
<feature type="domain" description="Ribosomal RNA small subunit methyltransferase E PUA-like" evidence="14">
    <location>
        <begin position="24"/>
        <end position="57"/>
    </location>
</feature>
<dbReference type="PIRSF" id="PIRSF015601">
    <property type="entry name" value="MTase_slr0722"/>
    <property type="match status" value="1"/>
</dbReference>
<dbReference type="SUPFAM" id="SSF75217">
    <property type="entry name" value="alpha/beta knot"/>
    <property type="match status" value="1"/>
</dbReference>
<proteinExistence type="inferred from homology"/>
<keyword evidence="6 12" id="KW-0698">rRNA processing</keyword>
<dbReference type="AlphaFoldDB" id="A2BVY9"/>
<dbReference type="NCBIfam" id="TIGR00046">
    <property type="entry name" value="RsmE family RNA methyltransferase"/>
    <property type="match status" value="1"/>
</dbReference>
<dbReference type="InterPro" id="IPR006700">
    <property type="entry name" value="RsmE"/>
</dbReference>
<dbReference type="Gene3D" id="3.40.1280.10">
    <property type="match status" value="1"/>
</dbReference>
<evidence type="ECO:0000256" key="10">
    <source>
        <dbReference type="ARBA" id="ARBA00025699"/>
    </source>
</evidence>
<dbReference type="OrthoDB" id="9815641at2"/>
<protein>
    <recommendedName>
        <fullName evidence="4 12">Ribosomal RNA small subunit methyltransferase E</fullName>
        <ecNumber evidence="3 12">2.1.1.193</ecNumber>
    </recommendedName>
</protein>
<dbReference type="Proteomes" id="UP000001589">
    <property type="component" value="Chromosome"/>
</dbReference>
<feature type="domain" description="Ribosomal RNA small subunit methyltransferase E methyltransferase" evidence="13">
    <location>
        <begin position="79"/>
        <end position="246"/>
    </location>
</feature>
<dbReference type="Pfam" id="PF04452">
    <property type="entry name" value="Methyltrans_RNA"/>
    <property type="match status" value="1"/>
</dbReference>
<gene>
    <name evidence="15" type="ordered locus">P9515_07411</name>
</gene>
<dbReference type="NCBIfam" id="NF008697">
    <property type="entry name" value="PRK11713.4-1"/>
    <property type="match status" value="1"/>
</dbReference>
<keyword evidence="5 12" id="KW-0963">Cytoplasm</keyword>
<dbReference type="EC" id="2.1.1.193" evidence="3 12"/>
<dbReference type="PANTHER" id="PTHR30027:SF3">
    <property type="entry name" value="16S RRNA (URACIL(1498)-N(3))-METHYLTRANSFERASE"/>
    <property type="match status" value="1"/>
</dbReference>
<keyword evidence="8 12" id="KW-0808">Transferase</keyword>
<dbReference type="InterPro" id="IPR046887">
    <property type="entry name" value="RsmE_PUA-like"/>
</dbReference>
<evidence type="ECO:0000256" key="7">
    <source>
        <dbReference type="ARBA" id="ARBA00022603"/>
    </source>
</evidence>